<evidence type="ECO:0000313" key="4">
    <source>
        <dbReference type="WBParaSite" id="PTRK_0001533000.1"/>
    </source>
</evidence>
<protein>
    <submittedName>
        <fullName evidence="4">Uncharacterized protein</fullName>
    </submittedName>
</protein>
<sequence>MVAVRCPGNDFEYEVDSVNFTQSKDAKKQEISGLGKDNGKSVWKVATTRKSTDNEITFNCGKLIGSTFLSKEYEWDLKLVYRNQSSPLKIEIKNLDSSDMRYPSNCSELHDMKYIIKYNSGSQASYDHLSVEIFRNSLIYVFDEKDITQRKLDILEPCGVVKVIGKFPAIEMTVPDSTRKNETFGETNVQIFSKDNKIYEIGVQLTLNVLANSKYKDFYKYETVSAVHKKLDKDKKFVNNGDINVVNNKIAATDFGIFEISFKCEECPDIQEKAELVFVGPKIVKKDIQDKVKYIKGDTKISRKCLILYKTYGIIKNASFGTDNVIYTNLKPGQLKNNFEINGEHVLYKNEENQNGTLSCVYEFPGGSAVKEQEFIGYSKEETLEENGKIVYPGDPTYNALVKAREDQKNSDALLLAAKLAQEEADREAKKAAEQAEQ</sequence>
<dbReference type="AlphaFoldDB" id="A0A0N5A133"/>
<dbReference type="InterPro" id="IPR056006">
    <property type="entry name" value="DUF7584"/>
</dbReference>
<dbReference type="Proteomes" id="UP000038045">
    <property type="component" value="Unplaced"/>
</dbReference>
<feature type="domain" description="DUF7584" evidence="2">
    <location>
        <begin position="171"/>
        <end position="277"/>
    </location>
</feature>
<proteinExistence type="predicted"/>
<organism evidence="3 4">
    <name type="scientific">Parastrongyloides trichosuri</name>
    <name type="common">Possum-specific nematode worm</name>
    <dbReference type="NCBI Taxonomy" id="131310"/>
    <lineage>
        <taxon>Eukaryota</taxon>
        <taxon>Metazoa</taxon>
        <taxon>Ecdysozoa</taxon>
        <taxon>Nematoda</taxon>
        <taxon>Chromadorea</taxon>
        <taxon>Rhabditida</taxon>
        <taxon>Tylenchina</taxon>
        <taxon>Panagrolaimomorpha</taxon>
        <taxon>Strongyloidoidea</taxon>
        <taxon>Strongyloididae</taxon>
        <taxon>Parastrongyloides</taxon>
    </lineage>
</organism>
<reference evidence="4" key="1">
    <citation type="submission" date="2017-02" db="UniProtKB">
        <authorList>
            <consortium name="WormBaseParasite"/>
        </authorList>
    </citation>
    <scope>IDENTIFICATION</scope>
</reference>
<evidence type="ECO:0000313" key="3">
    <source>
        <dbReference type="Proteomes" id="UP000038045"/>
    </source>
</evidence>
<dbReference type="InterPro" id="IPR056005">
    <property type="entry name" value="DUF7583"/>
</dbReference>
<dbReference type="Pfam" id="PF24488">
    <property type="entry name" value="DUF7584"/>
    <property type="match status" value="1"/>
</dbReference>
<evidence type="ECO:0000259" key="2">
    <source>
        <dbReference type="Pfam" id="PF24488"/>
    </source>
</evidence>
<accession>A0A0N5A133</accession>
<keyword evidence="3" id="KW-1185">Reference proteome</keyword>
<name>A0A0N5A133_PARTI</name>
<feature type="domain" description="DUF7583" evidence="1">
    <location>
        <begin position="290"/>
        <end position="376"/>
    </location>
</feature>
<evidence type="ECO:0000259" key="1">
    <source>
        <dbReference type="Pfam" id="PF24486"/>
    </source>
</evidence>
<dbReference type="Pfam" id="PF24486">
    <property type="entry name" value="DUF7583"/>
    <property type="match status" value="1"/>
</dbReference>
<dbReference type="WBParaSite" id="PTRK_0001533000.1">
    <property type="protein sequence ID" value="PTRK_0001533000.1"/>
    <property type="gene ID" value="PTRK_0001533000"/>
</dbReference>